<comment type="subcellular location">
    <subcellularLocation>
        <location evidence="1">Cytoplasm</location>
        <location evidence="1">Cytoskeleton</location>
    </subcellularLocation>
</comment>
<dbReference type="PANTHER" id="PTHR46321:SF1">
    <property type="entry name" value="KIF-BINDING PROTEIN"/>
    <property type="match status" value="1"/>
</dbReference>
<proteinExistence type="inferred from homology"/>
<evidence type="ECO:0000313" key="6">
    <source>
        <dbReference type="EMBL" id="CRZ04270.1"/>
    </source>
</evidence>
<dbReference type="Pfam" id="PF12309">
    <property type="entry name" value="KBP_C"/>
    <property type="match status" value="2"/>
</dbReference>
<name>A0A0H5QQB1_9EUKA</name>
<sequence>MTARVVSGFRYLIVNCRSRFSLISLGIVWIQRGDHVQSLKFLTQAEQHYQVILSARSGGRVGEGPELILEALYTQTCFYLAQIYTKQNETVKAAFYCHRTLNRQLTLRSTTLQFDPVEWSSNCIKLSAFYISSGRLSQARYCLDAAEAINSCIEKNGPRDSVSADFHCAAAEIFASQLHMSAKLLSNASLNGEIDVSIDQFESLPDLPKAEFGFVRKFCEAQQVFRCGYDAYQLALKFYQLDGFVTDYVALLQKCCQLMKDFSTFSSDPAFICKLLKRSIDLAEPVLDQLNPKIYTDYVRQFSYDVAEWYSEMSALKEQQYSSKGVMDATRSKKINYLIWKAIHRFEALSKLCSSNERSAVTDEKFLINNGSNVDVVHLKTFLSARFQIARLYSRIIPANRSSQVSFLKQSLGEYESIVALCRIRQNQQSNLDSISQFCQELAISVEMCSLLPLKISKISSGAG</sequence>
<evidence type="ECO:0000256" key="5">
    <source>
        <dbReference type="ARBA" id="ARBA00023212"/>
    </source>
</evidence>
<dbReference type="InterPro" id="IPR011990">
    <property type="entry name" value="TPR-like_helical_dom_sf"/>
</dbReference>
<dbReference type="PANTHER" id="PTHR46321">
    <property type="entry name" value="KIF1-BINDING PROTEIN"/>
    <property type="match status" value="1"/>
</dbReference>
<dbReference type="Gene3D" id="1.25.40.10">
    <property type="entry name" value="Tetratricopeptide repeat domain"/>
    <property type="match status" value="1"/>
</dbReference>
<keyword evidence="4" id="KW-0963">Cytoplasm</keyword>
<evidence type="ECO:0000256" key="4">
    <source>
        <dbReference type="ARBA" id="ARBA00022490"/>
    </source>
</evidence>
<evidence type="ECO:0000256" key="1">
    <source>
        <dbReference type="ARBA" id="ARBA00004245"/>
    </source>
</evidence>
<comment type="similarity">
    <text evidence="2">Belongs to the KIF-binding protein family.</text>
</comment>
<evidence type="ECO:0000256" key="3">
    <source>
        <dbReference type="ARBA" id="ARBA00016840"/>
    </source>
</evidence>
<dbReference type="InterPro" id="IPR022083">
    <property type="entry name" value="KBP"/>
</dbReference>
<dbReference type="AlphaFoldDB" id="A0A0H5QQB1"/>
<evidence type="ECO:0000256" key="2">
    <source>
        <dbReference type="ARBA" id="ARBA00010305"/>
    </source>
</evidence>
<dbReference type="EMBL" id="HACM01003828">
    <property type="protein sequence ID" value="CRZ04270.1"/>
    <property type="molecule type" value="Transcribed_RNA"/>
</dbReference>
<dbReference type="GO" id="GO:0005856">
    <property type="term" value="C:cytoskeleton"/>
    <property type="evidence" value="ECO:0007669"/>
    <property type="project" value="UniProtKB-SubCell"/>
</dbReference>
<organism evidence="6">
    <name type="scientific">Spongospora subterranea</name>
    <dbReference type="NCBI Taxonomy" id="70186"/>
    <lineage>
        <taxon>Eukaryota</taxon>
        <taxon>Sar</taxon>
        <taxon>Rhizaria</taxon>
        <taxon>Endomyxa</taxon>
        <taxon>Phytomyxea</taxon>
        <taxon>Plasmodiophorida</taxon>
        <taxon>Plasmodiophoridae</taxon>
        <taxon>Spongospora</taxon>
    </lineage>
</organism>
<accession>A0A0H5QQB1</accession>
<keyword evidence="5" id="KW-0206">Cytoskeleton</keyword>
<reference evidence="6" key="1">
    <citation type="submission" date="2015-04" db="EMBL/GenBank/DDBJ databases">
        <title>The genome sequence of the plant pathogenic Rhizarian Plasmodiophora brassicae reveals insights in its biotrophic life cycle and the origin of chitin synthesis.</title>
        <authorList>
            <person name="Schwelm A."/>
            <person name="Fogelqvist J."/>
            <person name="Knaust A."/>
            <person name="Julke S."/>
            <person name="Lilja T."/>
            <person name="Dhandapani V."/>
            <person name="Bonilla-Rosso G."/>
            <person name="Karlsson M."/>
            <person name="Shevchenko A."/>
            <person name="Choi S.R."/>
            <person name="Kim H.G."/>
            <person name="Park J.Y."/>
            <person name="Lim Y.P."/>
            <person name="Ludwig-Muller J."/>
            <person name="Dixelius C."/>
        </authorList>
    </citation>
    <scope>NUCLEOTIDE SEQUENCE</scope>
    <source>
        <tissue evidence="6">Potato root galls</tissue>
    </source>
</reference>
<protein>
    <recommendedName>
        <fullName evidence="3">KIF-binding protein</fullName>
    </recommendedName>
</protein>